<dbReference type="SUPFAM" id="SSF46785">
    <property type="entry name" value="Winged helix' DNA-binding domain"/>
    <property type="match status" value="1"/>
</dbReference>
<organism evidence="6 7">
    <name type="scientific">Actinomadura rubrisoli</name>
    <dbReference type="NCBI Taxonomy" id="2530368"/>
    <lineage>
        <taxon>Bacteria</taxon>
        <taxon>Bacillati</taxon>
        <taxon>Actinomycetota</taxon>
        <taxon>Actinomycetes</taxon>
        <taxon>Streptosporangiales</taxon>
        <taxon>Thermomonosporaceae</taxon>
        <taxon>Actinomadura</taxon>
    </lineage>
</organism>
<feature type="domain" description="Cyclic nucleotide-binding" evidence="4">
    <location>
        <begin position="7"/>
        <end position="89"/>
    </location>
</feature>
<evidence type="ECO:0000256" key="3">
    <source>
        <dbReference type="ARBA" id="ARBA00023163"/>
    </source>
</evidence>
<dbReference type="InterPro" id="IPR036388">
    <property type="entry name" value="WH-like_DNA-bd_sf"/>
</dbReference>
<sequence>MGVVQSYPAQHVLLRQGDRGETVHVLLKGVVKVSAVAENGTETLLGRRVCGDIVGEMAVFLDTERTATVVTCGPVVTEMINGSEFRRYVETHAEAGVALYQMSGDRLLSSVQRRLESAGNDVPTRVARALRDIAQQDLSSGAARSGIEVRMTQAELAAQVSAKEGTVQKALRELEAKGMVRRGRGRVMIVDSAGLRNLTGDRSAPMVGEGRR</sequence>
<dbReference type="Gene3D" id="1.10.10.10">
    <property type="entry name" value="Winged helix-like DNA-binding domain superfamily/Winged helix DNA-binding domain"/>
    <property type="match status" value="1"/>
</dbReference>
<dbReference type="Proteomes" id="UP000294513">
    <property type="component" value="Unassembled WGS sequence"/>
</dbReference>
<dbReference type="PANTHER" id="PTHR24567:SF74">
    <property type="entry name" value="HTH-TYPE TRANSCRIPTIONAL REGULATOR ARCR"/>
    <property type="match status" value="1"/>
</dbReference>
<dbReference type="PROSITE" id="PS50042">
    <property type="entry name" value="CNMP_BINDING_3"/>
    <property type="match status" value="1"/>
</dbReference>
<dbReference type="InterPro" id="IPR018488">
    <property type="entry name" value="cNMP-bd_CS"/>
</dbReference>
<accession>A0A4R5BIJ9</accession>
<dbReference type="InterPro" id="IPR000595">
    <property type="entry name" value="cNMP-bd_dom"/>
</dbReference>
<gene>
    <name evidence="6" type="ORF">E1298_17535</name>
</gene>
<dbReference type="SMART" id="SM00100">
    <property type="entry name" value="cNMP"/>
    <property type="match status" value="1"/>
</dbReference>
<comment type="caution">
    <text evidence="6">The sequence shown here is derived from an EMBL/GenBank/DDBJ whole genome shotgun (WGS) entry which is preliminary data.</text>
</comment>
<dbReference type="PROSITE" id="PS00889">
    <property type="entry name" value="CNMP_BINDING_2"/>
    <property type="match status" value="1"/>
</dbReference>
<dbReference type="EMBL" id="SMKU01000081">
    <property type="protein sequence ID" value="TDD86381.1"/>
    <property type="molecule type" value="Genomic_DNA"/>
</dbReference>
<dbReference type="Pfam" id="PF13545">
    <property type="entry name" value="HTH_Crp_2"/>
    <property type="match status" value="1"/>
</dbReference>
<evidence type="ECO:0000313" key="6">
    <source>
        <dbReference type="EMBL" id="TDD86381.1"/>
    </source>
</evidence>
<keyword evidence="7" id="KW-1185">Reference proteome</keyword>
<dbReference type="CDD" id="cd00038">
    <property type="entry name" value="CAP_ED"/>
    <property type="match status" value="1"/>
</dbReference>
<dbReference type="InterPro" id="IPR036390">
    <property type="entry name" value="WH_DNA-bd_sf"/>
</dbReference>
<dbReference type="InterPro" id="IPR050397">
    <property type="entry name" value="Env_Response_Regulators"/>
</dbReference>
<keyword evidence="2" id="KW-0238">DNA-binding</keyword>
<dbReference type="SUPFAM" id="SSF51206">
    <property type="entry name" value="cAMP-binding domain-like"/>
    <property type="match status" value="1"/>
</dbReference>
<dbReference type="PANTHER" id="PTHR24567">
    <property type="entry name" value="CRP FAMILY TRANSCRIPTIONAL REGULATORY PROTEIN"/>
    <property type="match status" value="1"/>
</dbReference>
<dbReference type="InterPro" id="IPR014710">
    <property type="entry name" value="RmlC-like_jellyroll"/>
</dbReference>
<dbReference type="OrthoDB" id="41390at2"/>
<dbReference type="InterPro" id="IPR018490">
    <property type="entry name" value="cNMP-bd_dom_sf"/>
</dbReference>
<dbReference type="Pfam" id="PF00027">
    <property type="entry name" value="cNMP_binding"/>
    <property type="match status" value="1"/>
</dbReference>
<dbReference type="Gene3D" id="2.60.120.10">
    <property type="entry name" value="Jelly Rolls"/>
    <property type="match status" value="1"/>
</dbReference>
<evidence type="ECO:0000256" key="2">
    <source>
        <dbReference type="ARBA" id="ARBA00023125"/>
    </source>
</evidence>
<dbReference type="GO" id="GO:0005829">
    <property type="term" value="C:cytosol"/>
    <property type="evidence" value="ECO:0007669"/>
    <property type="project" value="TreeGrafter"/>
</dbReference>
<evidence type="ECO:0000259" key="5">
    <source>
        <dbReference type="PROSITE" id="PS51063"/>
    </source>
</evidence>
<evidence type="ECO:0000256" key="1">
    <source>
        <dbReference type="ARBA" id="ARBA00023015"/>
    </source>
</evidence>
<dbReference type="SMART" id="SM00419">
    <property type="entry name" value="HTH_CRP"/>
    <property type="match status" value="1"/>
</dbReference>
<dbReference type="GO" id="GO:0003700">
    <property type="term" value="F:DNA-binding transcription factor activity"/>
    <property type="evidence" value="ECO:0007669"/>
    <property type="project" value="TreeGrafter"/>
</dbReference>
<keyword evidence="3" id="KW-0804">Transcription</keyword>
<reference evidence="6 7" key="1">
    <citation type="submission" date="2019-03" db="EMBL/GenBank/DDBJ databases">
        <title>Draft genome sequences of novel Actinobacteria.</title>
        <authorList>
            <person name="Sahin N."/>
            <person name="Ay H."/>
            <person name="Saygin H."/>
        </authorList>
    </citation>
    <scope>NUCLEOTIDE SEQUENCE [LARGE SCALE GENOMIC DNA]</scope>
    <source>
        <strain evidence="6 7">H3C3</strain>
    </source>
</reference>
<evidence type="ECO:0000259" key="4">
    <source>
        <dbReference type="PROSITE" id="PS50042"/>
    </source>
</evidence>
<feature type="domain" description="HTH crp-type" evidence="5">
    <location>
        <begin position="120"/>
        <end position="193"/>
    </location>
</feature>
<keyword evidence="1" id="KW-0805">Transcription regulation</keyword>
<dbReference type="InterPro" id="IPR012318">
    <property type="entry name" value="HTH_CRP"/>
</dbReference>
<dbReference type="AlphaFoldDB" id="A0A4R5BIJ9"/>
<name>A0A4R5BIJ9_9ACTN</name>
<evidence type="ECO:0000313" key="7">
    <source>
        <dbReference type="Proteomes" id="UP000294513"/>
    </source>
</evidence>
<dbReference type="PROSITE" id="PS51063">
    <property type="entry name" value="HTH_CRP_2"/>
    <property type="match status" value="1"/>
</dbReference>
<protein>
    <submittedName>
        <fullName evidence="6">Crp/Fnr family transcriptional regulator</fullName>
    </submittedName>
</protein>
<dbReference type="GO" id="GO:0003677">
    <property type="term" value="F:DNA binding"/>
    <property type="evidence" value="ECO:0007669"/>
    <property type="project" value="UniProtKB-KW"/>
</dbReference>
<proteinExistence type="predicted"/>